<feature type="domain" description="ABC transporter" evidence="22">
    <location>
        <begin position="1651"/>
        <end position="1892"/>
    </location>
</feature>
<evidence type="ECO:0000256" key="12">
    <source>
        <dbReference type="ARBA" id="ARBA00022989"/>
    </source>
</evidence>
<dbReference type="CDD" id="cd02666">
    <property type="entry name" value="Peptidase_C19J"/>
    <property type="match status" value="1"/>
</dbReference>
<feature type="region of interest" description="Disordered" evidence="19">
    <location>
        <begin position="834"/>
        <end position="900"/>
    </location>
</feature>
<keyword evidence="12 20" id="KW-1133">Transmembrane helix</keyword>
<dbReference type="GO" id="GO:0016579">
    <property type="term" value="P:protein deubiquitination"/>
    <property type="evidence" value="ECO:0007669"/>
    <property type="project" value="InterPro"/>
</dbReference>
<dbReference type="Pfam" id="PF01061">
    <property type="entry name" value="ABC2_membrane"/>
    <property type="match status" value="1"/>
</dbReference>
<keyword evidence="5 20" id="KW-0812">Transmembrane</keyword>
<dbReference type="PROSITE" id="PS00972">
    <property type="entry name" value="USP_1"/>
    <property type="match status" value="1"/>
</dbReference>
<organism evidence="23 24">
    <name type="scientific">Candidozyma haemuli</name>
    <dbReference type="NCBI Taxonomy" id="45357"/>
    <lineage>
        <taxon>Eukaryota</taxon>
        <taxon>Fungi</taxon>
        <taxon>Dikarya</taxon>
        <taxon>Ascomycota</taxon>
        <taxon>Saccharomycotina</taxon>
        <taxon>Pichiomycetes</taxon>
        <taxon>Metschnikowiaceae</taxon>
        <taxon>Candidozyma</taxon>
    </lineage>
</organism>
<evidence type="ECO:0000256" key="18">
    <source>
        <dbReference type="ARBA" id="ARBA00042737"/>
    </source>
</evidence>
<dbReference type="OrthoDB" id="66620at2759"/>
<dbReference type="PROSITE" id="PS00022">
    <property type="entry name" value="EGF_1"/>
    <property type="match status" value="1"/>
</dbReference>
<evidence type="ECO:0000256" key="17">
    <source>
        <dbReference type="ARBA" id="ARBA00042236"/>
    </source>
</evidence>
<dbReference type="InterPro" id="IPR028889">
    <property type="entry name" value="USP"/>
</dbReference>
<evidence type="ECO:0000256" key="8">
    <source>
        <dbReference type="ARBA" id="ARBA00022786"/>
    </source>
</evidence>
<proteinExistence type="inferred from homology"/>
<feature type="domain" description="USP" evidence="21">
    <location>
        <begin position="732"/>
        <end position="1288"/>
    </location>
</feature>
<sequence>MASNPPRSGSVPLESAHTGESNTSPAETPVSAPASQVNDHKSSNPFANGQFATRSSTQTESTDASFFTANDNIHHVATSVPKDQLKKAPFKTSNRIFSDLKYTPRFFQLKGSPAFNDCHATSLLSGKPIDYARHLSSTLVAERDHFEPLILNNAIDYIPAFQKHDFPERSLSVSIVRGLLVRKSTHEIYHFRLSILEQNKPQVFSIDKHEYHVVSKDDVSPDDFDALGEDKLAVASQVVDDAFYKSLNTSHNHILRVTVFKPEFTRDEVNGITDVEVVNQRFTEGIKNIPDSPAAQATKFDPINCVVTLLKVLKNPITLSENEPLQTIPKVRSGLEAKIDTSLLFNKLNFSLDEKEQVFVPPNLSKDPLLRESYIRKAYELLFIGKLLRTSHPNDFDRQYSYNDSMSRAFTALGEVDKYSSVTSFRQDNSDNFPFFVALSAFSFYQDELLIKCYENSVASDESNKLFYVDSFKHLMAYRSSRAGGRLQSYYQNQYSKGLIYGFSEYRDALKSIGVEGISPDDKIDDDVVIGMYKQACKNDHKNYTYYNKQLRIVATIKQSSGLLKFLDNELIPALIALEELRIEELTEDDVVITAYEFRLDEVLQSVNFNAESQEIRFLNKCLLSIAISRKSYILMTYIETKVPGLAQEEPRLSVDEALDYLGADRSTNDFEISAKFQEKMATSEVGDVSDFMTLRGSLRALAEAKKSDILFSFLKNGKIDSSLLPPENWPAGLDNIGNTCYLNSLLQYYFCIKPLREAILSFDDTNLESLKVKKRRIGGRDVEQSELERSGQFVFRLQSLFSEMISTRHRCVQPSKELAYLSFLPLSQSVDFKQEPEVSEKPSTEDQQRNPASEGHAFSDMDVDANEYGDNRSIQDVDMSDKENDPSTGSSNLPKNKLDDSSYNLLELSEEEPAKVDAQADAPSEALAEDSSKSSVDSPENAENDKPQQKIMSISTDQIESTIEIGRQQDVTECIENVTFQIETALEPTKIDDDGEQYDLVKQLFCGKTKQTITPLDKSNGAKSRSSFERFFSLIINVSDHPKDIYDALDNYFIEDIMNLEEGQVKKTTTITELPEILQFHVQRVLFDREKLMAYKSLEVIPFKETIYLDRYLDTDDEEIKRRRSQVYEWKAEIKKLSEEKDALLQVNPETKLSAIDALQATKKFLETKLAVFPELSIKPETIEAIGTQITEFKSKLQSIHDEIRVLQEKSTNHFNAYQKVGYTLFAIFIHRGEASYGHYWVYIKDLHRNIYRKYNDDVVTEVPASEVLNFAEGNTATPYYMVFVKDELKESGHNRWALENSFDKFQQNAIVNNVFEVKGFDRDDEDDHECPPCFNCNLPNHKCAQFSKCNTFTGMCECHDGFGGSDCSEPLCGSLGKDNSKRRPRGNETTCSCDSGWDGINCNLCTEDSVCDAFMPEGLQGTCYQRGVVINKIHQMCNVTNPKIIKILEGEIPQATFSCDRKNNTCDFQFWIDEVESFYCDLSRCSFDYDLESNTTRYKCEDVACECLPDRMLCGKSGSIDISEFLEKTIKGPGDFTCDISKGNCRFSEPSMNGLISSVFGDPYITIHCKAGECVHKSEIPGYDLPDRSKFTWYNLFTIAAVVAVVGVAIITSIYHIKNSPLFKTGSLSGYDNDTDFNPLNENFTPTTLSFKDVSYHLGNDTQILNNIYGLVNPGECLAIMGGSGAGKTTLLDILAGKRKSGKTSGEIYVNGQILDRHDYRQIVGFVDQEDHLIPTLTVYETVLNSALLRLPRVMPMHSKISRVIEVLNELRILNIKDRVVGSDFNRGISGGEKRRVSIACELVTSPSILFLDEPTSGLDAYNARNVVDCLVKLARSYNRTIVFTIHQPRSNIVSLFHKLLLLSEGDLIYSGDLIKANDFFTKHGYRCPPGYNIADYLIDITMDHKKVVKVPSAEEDVHAAFSNPANTEVDETAEWEHYATHRDEYNFQPLASADNGDKLVQLHKKLPQTFGESVLAIELKQEIEESKQSSAALDVSHHLLKKASLFTQFSVLSSRTFKNLYRNPKLLLTNYVLSLLVGLFCGSLYYKVSNDISGFQNRLGLFFFVLALFGFSSLTGLHSFAEERIIFIRERANNYYHPFSYYVSKVLCDIVPLRVLPPIILLSILYPLVGLTMEHNGFLKALLVLVMFNVAIASEVLIVGILIKDPGTSTISAVLILLFSLLFAGLFINSEDLKVQTKWLQWISLFHYAYEALAINEVKDLILKEKKYGLSIEVPGAVILSTFGFEVSAYWKDVSYLIGWAVTFLILGYFFLHFLTYERR</sequence>
<keyword evidence="10" id="KW-0256">Endoplasmic reticulum</keyword>
<dbReference type="RefSeq" id="XP_025339915.1">
    <property type="nucleotide sequence ID" value="XM_025484984.1"/>
</dbReference>
<keyword evidence="7" id="KW-0547">Nucleotide-binding</keyword>
<feature type="region of interest" description="Disordered" evidence="19">
    <location>
        <begin position="913"/>
        <end position="952"/>
    </location>
</feature>
<feature type="transmembrane region" description="Helical" evidence="20">
    <location>
        <begin position="2233"/>
        <end position="2254"/>
    </location>
</feature>
<feature type="transmembrane region" description="Helical" evidence="20">
    <location>
        <begin position="2260"/>
        <end position="2280"/>
    </location>
</feature>
<evidence type="ECO:0000256" key="20">
    <source>
        <dbReference type="SAM" id="Phobius"/>
    </source>
</evidence>
<keyword evidence="6" id="KW-0732">Signal</keyword>
<keyword evidence="4" id="KW-0645">Protease</keyword>
<keyword evidence="24" id="KW-1185">Reference proteome</keyword>
<dbReference type="Pfam" id="PF00005">
    <property type="entry name" value="ABC_tran"/>
    <property type="match status" value="1"/>
</dbReference>
<feature type="transmembrane region" description="Helical" evidence="20">
    <location>
        <begin position="2173"/>
        <end position="2191"/>
    </location>
</feature>
<evidence type="ECO:0000313" key="23">
    <source>
        <dbReference type="EMBL" id="PVH18975.1"/>
    </source>
</evidence>
<dbReference type="Proteomes" id="UP000244309">
    <property type="component" value="Unassembled WGS sequence"/>
</dbReference>
<dbReference type="GO" id="GO:0140359">
    <property type="term" value="F:ABC-type transporter activity"/>
    <property type="evidence" value="ECO:0007669"/>
    <property type="project" value="InterPro"/>
</dbReference>
<dbReference type="InterPro" id="IPR003439">
    <property type="entry name" value="ABC_transporter-like_ATP-bd"/>
</dbReference>
<keyword evidence="3" id="KW-0813">Transport</keyword>
<dbReference type="CDD" id="cd03213">
    <property type="entry name" value="ABCG_EPDR"/>
    <property type="match status" value="1"/>
</dbReference>
<name>A0A2V1AMG6_9ASCO</name>
<dbReference type="InterPro" id="IPR001394">
    <property type="entry name" value="Peptidase_C19_UCH"/>
</dbReference>
<evidence type="ECO:0000256" key="7">
    <source>
        <dbReference type="ARBA" id="ARBA00022741"/>
    </source>
</evidence>
<dbReference type="GeneID" id="37006598"/>
<comment type="subcellular location">
    <subcellularLocation>
        <location evidence="1">Endoplasmic reticulum membrane</location>
        <topology evidence="1">Multi-pass membrane protein</topology>
    </subcellularLocation>
</comment>
<evidence type="ECO:0000256" key="19">
    <source>
        <dbReference type="SAM" id="MobiDB-lite"/>
    </source>
</evidence>
<dbReference type="InterPro" id="IPR000742">
    <property type="entry name" value="EGF"/>
</dbReference>
<dbReference type="SUPFAM" id="SSF54001">
    <property type="entry name" value="Cysteine proteinases"/>
    <property type="match status" value="1"/>
</dbReference>
<dbReference type="STRING" id="45357.A0A2V1AMG6"/>
<comment type="similarity">
    <text evidence="2">Belongs to the ABC transporter superfamily. ABCG family. Eye pigment precursor importer (TC 3.A.1.204) subfamily.</text>
</comment>
<dbReference type="Pfam" id="PF00443">
    <property type="entry name" value="UCH"/>
    <property type="match status" value="1"/>
</dbReference>
<dbReference type="VEuPathDB" id="FungiDB:CXQ85_001267"/>
<evidence type="ECO:0000259" key="22">
    <source>
        <dbReference type="PROSITE" id="PS50893"/>
    </source>
</evidence>
<dbReference type="PANTHER" id="PTHR48041:SF2">
    <property type="entry name" value="ATP-DEPENDENT PERMEASE-RELATED"/>
    <property type="match status" value="1"/>
</dbReference>
<dbReference type="InterPro" id="IPR027417">
    <property type="entry name" value="P-loop_NTPase"/>
</dbReference>
<dbReference type="SMART" id="SM00382">
    <property type="entry name" value="AAA"/>
    <property type="match status" value="1"/>
</dbReference>
<keyword evidence="13 20" id="KW-0472">Membrane</keyword>
<evidence type="ECO:0000256" key="3">
    <source>
        <dbReference type="ARBA" id="ARBA00022448"/>
    </source>
</evidence>
<evidence type="ECO:0000256" key="2">
    <source>
        <dbReference type="ARBA" id="ARBA00005814"/>
    </source>
</evidence>
<feature type="region of interest" description="Disordered" evidence="19">
    <location>
        <begin position="1"/>
        <end position="58"/>
    </location>
</feature>
<dbReference type="SUPFAM" id="SSF52540">
    <property type="entry name" value="P-loop containing nucleoside triphosphate hydrolases"/>
    <property type="match status" value="1"/>
</dbReference>
<dbReference type="FunFam" id="3.40.50.300:FF:000702">
    <property type="entry name" value="ABC transporter (Adp1)"/>
    <property type="match status" value="1"/>
</dbReference>
<dbReference type="InterPro" id="IPR017871">
    <property type="entry name" value="ABC_transporter-like_CS"/>
</dbReference>
<dbReference type="InterPro" id="IPR013525">
    <property type="entry name" value="ABC2_TM"/>
</dbReference>
<keyword evidence="8" id="KW-0833">Ubl conjugation pathway</keyword>
<feature type="compositionally biased region" description="Basic and acidic residues" evidence="19">
    <location>
        <begin position="870"/>
        <end position="886"/>
    </location>
</feature>
<evidence type="ECO:0000256" key="5">
    <source>
        <dbReference type="ARBA" id="ARBA00022692"/>
    </source>
</evidence>
<keyword evidence="9" id="KW-0378">Hydrolase</keyword>
<dbReference type="GO" id="GO:0006508">
    <property type="term" value="P:proteolysis"/>
    <property type="evidence" value="ECO:0007669"/>
    <property type="project" value="UniProtKB-KW"/>
</dbReference>
<protein>
    <recommendedName>
        <fullName evidence="15">Ubiquitin carboxyl-terminal hydrolase 2</fullName>
    </recommendedName>
    <alternativeName>
        <fullName evidence="17">Deubiquitinating enzyme 2</fullName>
    </alternativeName>
    <alternativeName>
        <fullName evidence="16">Ubiquitin thioesterase 2</fullName>
    </alternativeName>
    <alternativeName>
        <fullName evidence="18">Ubiquitin-specific-processing protease 2</fullName>
    </alternativeName>
</protein>
<dbReference type="InterPro" id="IPR003593">
    <property type="entry name" value="AAA+_ATPase"/>
</dbReference>
<feature type="transmembrane region" description="Helical" evidence="20">
    <location>
        <begin position="2029"/>
        <end position="2049"/>
    </location>
</feature>
<dbReference type="PROSITE" id="PS00973">
    <property type="entry name" value="USP_2"/>
    <property type="match status" value="1"/>
</dbReference>
<gene>
    <name evidence="23" type="ORF">CXQ85_001267</name>
</gene>
<dbReference type="PANTHER" id="PTHR48041">
    <property type="entry name" value="ABC TRANSPORTER G FAMILY MEMBER 28"/>
    <property type="match status" value="1"/>
</dbReference>
<dbReference type="InterPro" id="IPR018200">
    <property type="entry name" value="USP_CS"/>
</dbReference>
<feature type="transmembrane region" description="Helical" evidence="20">
    <location>
        <begin position="2061"/>
        <end position="2084"/>
    </location>
</feature>
<dbReference type="PROSITE" id="PS50893">
    <property type="entry name" value="ABC_TRANSPORTER_2"/>
    <property type="match status" value="1"/>
</dbReference>
<dbReference type="GO" id="GO:0005789">
    <property type="term" value="C:endoplasmic reticulum membrane"/>
    <property type="evidence" value="ECO:0007669"/>
    <property type="project" value="UniProtKB-SubCell"/>
</dbReference>
<dbReference type="FunFam" id="3.90.70.10:FF:000176">
    <property type="entry name" value="Ubiquitin-specific protease"/>
    <property type="match status" value="1"/>
</dbReference>
<evidence type="ECO:0000256" key="13">
    <source>
        <dbReference type="ARBA" id="ARBA00023136"/>
    </source>
</evidence>
<dbReference type="InterPro" id="IPR050352">
    <property type="entry name" value="ABCG_transporters"/>
</dbReference>
<evidence type="ECO:0000256" key="9">
    <source>
        <dbReference type="ARBA" id="ARBA00022801"/>
    </source>
</evidence>
<dbReference type="InterPro" id="IPR025305">
    <property type="entry name" value="UCH_repeat_domain"/>
</dbReference>
<feature type="transmembrane region" description="Helical" evidence="20">
    <location>
        <begin position="1595"/>
        <end position="1617"/>
    </location>
</feature>
<dbReference type="PROSITE" id="PS50235">
    <property type="entry name" value="USP_3"/>
    <property type="match status" value="1"/>
</dbReference>
<dbReference type="Gene3D" id="3.90.70.10">
    <property type="entry name" value="Cysteine proteinases"/>
    <property type="match status" value="2"/>
</dbReference>
<feature type="compositionally biased region" description="Polar residues" evidence="19">
    <location>
        <begin position="33"/>
        <end position="58"/>
    </location>
</feature>
<dbReference type="GO" id="GO:0016887">
    <property type="term" value="F:ATP hydrolysis activity"/>
    <property type="evidence" value="ECO:0007669"/>
    <property type="project" value="InterPro"/>
</dbReference>
<dbReference type="GO" id="GO:0005524">
    <property type="term" value="F:ATP binding"/>
    <property type="evidence" value="ECO:0007669"/>
    <property type="project" value="UniProtKB-KW"/>
</dbReference>
<feature type="compositionally biased region" description="Basic and acidic residues" evidence="19">
    <location>
        <begin position="834"/>
        <end position="849"/>
    </location>
</feature>
<dbReference type="PROSITE" id="PS00211">
    <property type="entry name" value="ABC_TRANSPORTER_1"/>
    <property type="match status" value="1"/>
</dbReference>
<dbReference type="GO" id="GO:0004843">
    <property type="term" value="F:cysteine-type deubiquitinase activity"/>
    <property type="evidence" value="ECO:0007669"/>
    <property type="project" value="InterPro"/>
</dbReference>
<comment type="caution">
    <text evidence="23">The sequence shown here is derived from an EMBL/GenBank/DDBJ whole genome shotgun (WGS) entry which is preliminary data.</text>
</comment>
<dbReference type="EMBL" id="PKFO01000001">
    <property type="protein sequence ID" value="PVH18975.1"/>
    <property type="molecule type" value="Genomic_DNA"/>
</dbReference>
<evidence type="ECO:0000256" key="1">
    <source>
        <dbReference type="ARBA" id="ARBA00004477"/>
    </source>
</evidence>
<dbReference type="Pfam" id="PF13446">
    <property type="entry name" value="RPT"/>
    <property type="match status" value="3"/>
</dbReference>
<evidence type="ECO:0000313" key="24">
    <source>
        <dbReference type="Proteomes" id="UP000244309"/>
    </source>
</evidence>
<keyword evidence="14" id="KW-0325">Glycoprotein</keyword>
<evidence type="ECO:0000256" key="4">
    <source>
        <dbReference type="ARBA" id="ARBA00022670"/>
    </source>
</evidence>
<evidence type="ECO:0000256" key="10">
    <source>
        <dbReference type="ARBA" id="ARBA00022824"/>
    </source>
</evidence>
<dbReference type="Gene3D" id="3.40.50.300">
    <property type="entry name" value="P-loop containing nucleotide triphosphate hydrolases"/>
    <property type="match status" value="1"/>
</dbReference>
<feature type="transmembrane region" description="Helical" evidence="20">
    <location>
        <begin position="2144"/>
        <end position="2166"/>
    </location>
</feature>
<evidence type="ECO:0000256" key="14">
    <source>
        <dbReference type="ARBA" id="ARBA00023180"/>
    </source>
</evidence>
<keyword evidence="11" id="KW-0067">ATP-binding</keyword>
<evidence type="ECO:0000256" key="16">
    <source>
        <dbReference type="ARBA" id="ARBA00041732"/>
    </source>
</evidence>
<reference evidence="23 24" key="1">
    <citation type="submission" date="2017-12" db="EMBL/GenBank/DDBJ databases">
        <title>Genome Sequence of a Multidrug-Resistant Candida haemulonii Isolate from a Patient with Chronic Leg Ulcers in Israel.</title>
        <authorList>
            <person name="Chow N.A."/>
            <person name="Gade L."/>
            <person name="Batra D."/>
            <person name="Rowe L.A."/>
            <person name="Ben-Ami R."/>
            <person name="Loparev V.N."/>
            <person name="Litvintseva A.P."/>
        </authorList>
    </citation>
    <scope>NUCLEOTIDE SEQUENCE [LARGE SCALE GENOMIC DNA]</scope>
    <source>
        <strain evidence="23 24">B11899</strain>
    </source>
</reference>
<evidence type="ECO:0000259" key="21">
    <source>
        <dbReference type="PROSITE" id="PS50235"/>
    </source>
</evidence>
<dbReference type="InterPro" id="IPR038765">
    <property type="entry name" value="Papain-like_cys_pep_sf"/>
</dbReference>
<evidence type="ECO:0000256" key="11">
    <source>
        <dbReference type="ARBA" id="ARBA00022840"/>
    </source>
</evidence>
<evidence type="ECO:0000256" key="15">
    <source>
        <dbReference type="ARBA" id="ARBA00040966"/>
    </source>
</evidence>
<accession>A0A2V1AMG6</accession>
<evidence type="ECO:0000256" key="6">
    <source>
        <dbReference type="ARBA" id="ARBA00022729"/>
    </source>
</evidence>